<keyword evidence="1" id="KW-0929">Antimicrobial</keyword>
<accession>A0A8T2RZI1</accession>
<feature type="domain" description="Gnk2-homologous" evidence="8">
    <location>
        <begin position="54"/>
        <end position="162"/>
    </location>
</feature>
<keyword evidence="4" id="KW-0611">Plant defense</keyword>
<dbReference type="Pfam" id="PF01657">
    <property type="entry name" value="Stress-antifung"/>
    <property type="match status" value="1"/>
</dbReference>
<dbReference type="GO" id="GO:0005537">
    <property type="term" value="F:D-mannose binding"/>
    <property type="evidence" value="ECO:0007669"/>
    <property type="project" value="UniProtKB-KW"/>
</dbReference>
<protein>
    <recommendedName>
        <fullName evidence="8">Gnk2-homologous domain-containing protein</fullName>
    </recommendedName>
</protein>
<dbReference type="Proteomes" id="UP000825935">
    <property type="component" value="Chromosome 23"/>
</dbReference>
<keyword evidence="6" id="KW-0465">Mannose-binding</keyword>
<evidence type="ECO:0000256" key="2">
    <source>
        <dbReference type="ARBA" id="ARBA00022577"/>
    </source>
</evidence>
<sequence length="163" mass="17432">MAQRCKRAVGNGISSTNRTAAEVVVVMLFGAAMALVTCTVGDEGSDGDDGGNPAALVYVKCNSKRIAAGSAFWQNLGTTLRQVAENTAYADYDFHTQNGGWNSPAFARGSCDTQALSATSTQDDCTDCLTNLSYRIWSICNAAIGAEVKLAGCTLRYEQYRFW</sequence>
<dbReference type="PANTHER" id="PTHR32080">
    <property type="entry name" value="ANTIFUNGAL PROTEIN GINKBILOBIN-2-LIKE"/>
    <property type="match status" value="1"/>
</dbReference>
<dbReference type="OMA" id="YEQYPFT"/>
<evidence type="ECO:0000256" key="6">
    <source>
        <dbReference type="ARBA" id="ARBA00023035"/>
    </source>
</evidence>
<dbReference type="OrthoDB" id="1888914at2759"/>
<evidence type="ECO:0000259" key="8">
    <source>
        <dbReference type="PROSITE" id="PS51473"/>
    </source>
</evidence>
<dbReference type="Gene3D" id="3.30.430.20">
    <property type="entry name" value="Gnk2 domain, C-X8-C-X2-C motif"/>
    <property type="match status" value="1"/>
</dbReference>
<keyword evidence="3" id="KW-0430">Lectin</keyword>
<gene>
    <name evidence="9" type="ORF">KP509_23G018100</name>
</gene>
<evidence type="ECO:0000313" key="9">
    <source>
        <dbReference type="EMBL" id="KAH7301261.1"/>
    </source>
</evidence>
<organism evidence="9 10">
    <name type="scientific">Ceratopteris richardii</name>
    <name type="common">Triangle waterfern</name>
    <dbReference type="NCBI Taxonomy" id="49495"/>
    <lineage>
        <taxon>Eukaryota</taxon>
        <taxon>Viridiplantae</taxon>
        <taxon>Streptophyta</taxon>
        <taxon>Embryophyta</taxon>
        <taxon>Tracheophyta</taxon>
        <taxon>Polypodiopsida</taxon>
        <taxon>Polypodiidae</taxon>
        <taxon>Polypodiales</taxon>
        <taxon>Pteridineae</taxon>
        <taxon>Pteridaceae</taxon>
        <taxon>Parkerioideae</taxon>
        <taxon>Ceratopteris</taxon>
    </lineage>
</organism>
<dbReference type="InterPro" id="IPR038408">
    <property type="entry name" value="GNK2_sf"/>
</dbReference>
<dbReference type="GO" id="GO:0031640">
    <property type="term" value="P:killing of cells of another organism"/>
    <property type="evidence" value="ECO:0007669"/>
    <property type="project" value="UniProtKB-KW"/>
</dbReference>
<evidence type="ECO:0000256" key="4">
    <source>
        <dbReference type="ARBA" id="ARBA00022821"/>
    </source>
</evidence>
<dbReference type="AlphaFoldDB" id="A0A8T2RZI1"/>
<evidence type="ECO:0000313" key="10">
    <source>
        <dbReference type="Proteomes" id="UP000825935"/>
    </source>
</evidence>
<dbReference type="GO" id="GO:0050832">
    <property type="term" value="P:defense response to fungus"/>
    <property type="evidence" value="ECO:0007669"/>
    <property type="project" value="UniProtKB-KW"/>
</dbReference>
<dbReference type="EMBL" id="CM035428">
    <property type="protein sequence ID" value="KAH7301261.1"/>
    <property type="molecule type" value="Genomic_DNA"/>
</dbReference>
<evidence type="ECO:0000256" key="1">
    <source>
        <dbReference type="ARBA" id="ARBA00022529"/>
    </source>
</evidence>
<keyword evidence="5" id="KW-0044">Antibiotic</keyword>
<evidence type="ECO:0000256" key="5">
    <source>
        <dbReference type="ARBA" id="ARBA00023022"/>
    </source>
</evidence>
<dbReference type="InterPro" id="IPR002902">
    <property type="entry name" value="GNK2"/>
</dbReference>
<evidence type="ECO:0000256" key="3">
    <source>
        <dbReference type="ARBA" id="ARBA00022734"/>
    </source>
</evidence>
<dbReference type="PANTHER" id="PTHR32080:SF54">
    <property type="entry name" value="GNK2-HOMOLOGOUS DOMAIN-CONTAINING PROTEIN"/>
    <property type="match status" value="1"/>
</dbReference>
<proteinExistence type="predicted"/>
<evidence type="ECO:0000256" key="7">
    <source>
        <dbReference type="ARBA" id="ARBA00023157"/>
    </source>
</evidence>
<keyword evidence="2" id="KW-0295">Fungicide</keyword>
<name>A0A8T2RZI1_CERRI</name>
<keyword evidence="7" id="KW-1015">Disulfide bond</keyword>
<dbReference type="PROSITE" id="PS51473">
    <property type="entry name" value="GNK2"/>
    <property type="match status" value="1"/>
</dbReference>
<dbReference type="CDD" id="cd23509">
    <property type="entry name" value="Gnk2-like"/>
    <property type="match status" value="1"/>
</dbReference>
<dbReference type="GO" id="GO:0042742">
    <property type="term" value="P:defense response to bacterium"/>
    <property type="evidence" value="ECO:0007669"/>
    <property type="project" value="UniProtKB-KW"/>
</dbReference>
<dbReference type="InterPro" id="IPR051378">
    <property type="entry name" value="Cell2Cell_Antifungal"/>
</dbReference>
<keyword evidence="10" id="KW-1185">Reference proteome</keyword>
<reference evidence="9 10" key="1">
    <citation type="submission" date="2021-08" db="EMBL/GenBank/DDBJ databases">
        <title>WGS assembly of Ceratopteris richardii.</title>
        <authorList>
            <person name="Marchant D.B."/>
            <person name="Chen G."/>
            <person name="Jenkins J."/>
            <person name="Shu S."/>
            <person name="Leebens-Mack J."/>
            <person name="Grimwood J."/>
            <person name="Schmutz J."/>
            <person name="Soltis P."/>
            <person name="Soltis D."/>
            <person name="Chen Z.-H."/>
        </authorList>
    </citation>
    <scope>NUCLEOTIDE SEQUENCE [LARGE SCALE GENOMIC DNA]</scope>
    <source>
        <strain evidence="9">Whitten #5841</strain>
        <tissue evidence="9">Leaf</tissue>
    </source>
</reference>
<comment type="caution">
    <text evidence="9">The sequence shown here is derived from an EMBL/GenBank/DDBJ whole genome shotgun (WGS) entry which is preliminary data.</text>
</comment>